<dbReference type="Pfam" id="PF04402">
    <property type="entry name" value="SIMPL"/>
    <property type="match status" value="1"/>
</dbReference>
<dbReference type="Gene3D" id="3.30.110.170">
    <property type="entry name" value="Protein of unknown function (DUF541), domain 1"/>
    <property type="match status" value="1"/>
</dbReference>
<accession>A0A8H3VQX0</accession>
<evidence type="ECO:0000313" key="2">
    <source>
        <dbReference type="EMBL" id="KAE9983243.1"/>
    </source>
</evidence>
<dbReference type="Gene3D" id="3.30.70.2970">
    <property type="entry name" value="Protein of unknown function (DUF541), domain 2"/>
    <property type="match status" value="1"/>
</dbReference>
<reference evidence="4 6" key="1">
    <citation type="submission" date="2019-07" db="EMBL/GenBank/DDBJ databases">
        <title>Venturia inaequalis Genome Resource.</title>
        <authorList>
            <person name="Lichtner F.J."/>
        </authorList>
    </citation>
    <scope>NUCLEOTIDE SEQUENCE [LARGE SCALE GENOMIC DNA]</scope>
    <source>
        <strain evidence="2 5">120213</strain>
        <strain evidence="3">Bline_iso_100314</strain>
        <strain evidence="4 6">DMI_063113</strain>
    </source>
</reference>
<dbReference type="EMBL" id="WNWS01000065">
    <property type="protein sequence ID" value="KAE9983243.1"/>
    <property type="molecule type" value="Genomic_DNA"/>
</dbReference>
<dbReference type="EMBL" id="WNWQ01000008">
    <property type="protein sequence ID" value="KAE9985264.1"/>
    <property type="molecule type" value="Genomic_DNA"/>
</dbReference>
<gene>
    <name evidence="3" type="ORF">BLS_009007</name>
    <name evidence="4" type="ORF">EG327_011794</name>
    <name evidence="2" type="ORF">EG328_010184</name>
</gene>
<evidence type="ECO:0000313" key="3">
    <source>
        <dbReference type="EMBL" id="KAE9985264.1"/>
    </source>
</evidence>
<evidence type="ECO:0000313" key="6">
    <source>
        <dbReference type="Proteomes" id="UP000490939"/>
    </source>
</evidence>
<feature type="compositionally biased region" description="Low complexity" evidence="1">
    <location>
        <begin position="28"/>
        <end position="44"/>
    </location>
</feature>
<dbReference type="Proteomes" id="UP000490939">
    <property type="component" value="Unassembled WGS sequence"/>
</dbReference>
<comment type="caution">
    <text evidence="4">The sequence shown here is derived from an EMBL/GenBank/DDBJ whole genome shotgun (WGS) entry which is preliminary data.</text>
</comment>
<dbReference type="InterPro" id="IPR007497">
    <property type="entry name" value="SIMPL/DUF541"/>
</dbReference>
<dbReference type="EMBL" id="WNWR01000098">
    <property type="protein sequence ID" value="KAE9991353.1"/>
    <property type="molecule type" value="Genomic_DNA"/>
</dbReference>
<keyword evidence="6" id="KW-1185">Reference proteome</keyword>
<evidence type="ECO:0000313" key="4">
    <source>
        <dbReference type="EMBL" id="KAE9991353.1"/>
    </source>
</evidence>
<dbReference type="AlphaFoldDB" id="A0A8H3VQX0"/>
<sequence length="323" mass="35889">MGFDSMSKTMRAKEMPQVDEQTPPQTPPAQLQQSIAQMQQQSSSPIETQLTGVGQVSRKPDCAVLVFEIAHRDFKEKGANPSVLEAVRNDVLRDALATVQIFCKWREDYNEDQITHFSISELGANSRIQSDQRIFEAKTMVKITFAAVGNFESLRKFAKEAIRENGVTITNIDWRLSDGNREAVHRDARTKAILNARQIALQHATELYDLQYTFDEIKPSWSDERPYYTYTAIDCCRSAASASEGKVVHFVPEDIQVTVNVSCKFQLDLGKARAAAPTANGGSPNAGLKIIDVAELSPDEAITPVAKKQRNTRGRVKVSGNGR</sequence>
<dbReference type="Proteomes" id="UP000447873">
    <property type="component" value="Unassembled WGS sequence"/>
</dbReference>
<dbReference type="OrthoDB" id="3922692at2759"/>
<proteinExistence type="predicted"/>
<organism evidence="4 6">
    <name type="scientific">Venturia inaequalis</name>
    <name type="common">Apple scab fungus</name>
    <dbReference type="NCBI Taxonomy" id="5025"/>
    <lineage>
        <taxon>Eukaryota</taxon>
        <taxon>Fungi</taxon>
        <taxon>Dikarya</taxon>
        <taxon>Ascomycota</taxon>
        <taxon>Pezizomycotina</taxon>
        <taxon>Dothideomycetes</taxon>
        <taxon>Pleosporomycetidae</taxon>
        <taxon>Venturiales</taxon>
        <taxon>Venturiaceae</taxon>
        <taxon>Venturia</taxon>
    </lineage>
</organism>
<evidence type="ECO:0000313" key="5">
    <source>
        <dbReference type="Proteomes" id="UP000447873"/>
    </source>
</evidence>
<evidence type="ECO:0000256" key="1">
    <source>
        <dbReference type="SAM" id="MobiDB-lite"/>
    </source>
</evidence>
<protein>
    <submittedName>
        <fullName evidence="4">Uncharacterized protein</fullName>
    </submittedName>
</protein>
<name>A0A8H3VQX0_VENIN</name>
<feature type="region of interest" description="Disordered" evidence="1">
    <location>
        <begin position="1"/>
        <end position="46"/>
    </location>
</feature>
<dbReference type="Proteomes" id="UP000433883">
    <property type="component" value="Unassembled WGS sequence"/>
</dbReference>